<dbReference type="InterPro" id="IPR056375">
    <property type="entry name" value="Idi_bact"/>
</dbReference>
<dbReference type="GO" id="GO:0005737">
    <property type="term" value="C:cytoplasm"/>
    <property type="evidence" value="ECO:0007669"/>
    <property type="project" value="TreeGrafter"/>
</dbReference>
<evidence type="ECO:0000256" key="4">
    <source>
        <dbReference type="ARBA" id="ARBA00022490"/>
    </source>
</evidence>
<gene>
    <name evidence="13" type="ORF">SAMN05444410_1166</name>
</gene>
<dbReference type="Gene3D" id="3.90.79.10">
    <property type="entry name" value="Nucleoside Triphosphate Pyrophosphohydrolase"/>
    <property type="match status" value="1"/>
</dbReference>
<dbReference type="EMBL" id="FNNO01000016">
    <property type="protein sequence ID" value="SDX43640.1"/>
    <property type="molecule type" value="Genomic_DNA"/>
</dbReference>
<keyword evidence="4" id="KW-0963">Cytoplasm</keyword>
<evidence type="ECO:0000313" key="14">
    <source>
        <dbReference type="Proteomes" id="UP000198711"/>
    </source>
</evidence>
<keyword evidence="6" id="KW-0460">Magnesium</keyword>
<dbReference type="InterPro" id="IPR000086">
    <property type="entry name" value="NUDIX_hydrolase_dom"/>
</dbReference>
<dbReference type="RefSeq" id="WP_092726051.1">
    <property type="nucleotide sequence ID" value="NZ_FNNO01000016.1"/>
</dbReference>
<keyword evidence="7" id="KW-0464">Manganese</keyword>
<evidence type="ECO:0000313" key="13">
    <source>
        <dbReference type="EMBL" id="SDX43640.1"/>
    </source>
</evidence>
<dbReference type="AlphaFoldDB" id="A0A8X8IHM2"/>
<dbReference type="PANTHER" id="PTHR10885">
    <property type="entry name" value="ISOPENTENYL-DIPHOSPHATE DELTA-ISOMERASE"/>
    <property type="match status" value="1"/>
</dbReference>
<evidence type="ECO:0000256" key="3">
    <source>
        <dbReference type="ARBA" id="ARBA00012057"/>
    </source>
</evidence>
<keyword evidence="14" id="KW-1185">Reference proteome</keyword>
<dbReference type="Proteomes" id="UP000198711">
    <property type="component" value="Unassembled WGS sequence"/>
</dbReference>
<keyword evidence="5" id="KW-0479">Metal-binding</keyword>
<evidence type="ECO:0000256" key="9">
    <source>
        <dbReference type="ARBA" id="ARBA00023235"/>
    </source>
</evidence>
<dbReference type="SUPFAM" id="SSF55811">
    <property type="entry name" value="Nudix"/>
    <property type="match status" value="1"/>
</dbReference>
<evidence type="ECO:0000256" key="8">
    <source>
        <dbReference type="ARBA" id="ARBA00023229"/>
    </source>
</evidence>
<comment type="pathway">
    <text evidence="1">Isoprenoid biosynthesis; dimethylallyl diphosphate biosynthesis; dimethylallyl diphosphate from isopentenyl diphosphate: step 1/1.</text>
</comment>
<feature type="active site" evidence="11">
    <location>
        <position position="64"/>
    </location>
</feature>
<feature type="domain" description="Nudix hydrolase" evidence="12">
    <location>
        <begin position="27"/>
        <end position="159"/>
    </location>
</feature>
<evidence type="ECO:0000259" key="12">
    <source>
        <dbReference type="PROSITE" id="PS51462"/>
    </source>
</evidence>
<keyword evidence="9" id="KW-0413">Isomerase</keyword>
<proteinExistence type="inferred from homology"/>
<accession>A0A8X8IHM2</accession>
<dbReference type="PANTHER" id="PTHR10885:SF0">
    <property type="entry name" value="ISOPENTENYL-DIPHOSPHATE DELTA-ISOMERASE"/>
    <property type="match status" value="1"/>
</dbReference>
<dbReference type="Pfam" id="PF00293">
    <property type="entry name" value="NUDIX"/>
    <property type="match status" value="1"/>
</dbReference>
<dbReference type="PIRSF" id="PIRSF018427">
    <property type="entry name" value="Isopntndiph_ism"/>
    <property type="match status" value="1"/>
</dbReference>
<dbReference type="CDD" id="cd02885">
    <property type="entry name" value="NUDIX_IPP_Isomerase"/>
    <property type="match status" value="1"/>
</dbReference>
<evidence type="ECO:0000256" key="6">
    <source>
        <dbReference type="ARBA" id="ARBA00022842"/>
    </source>
</evidence>
<feature type="active site" evidence="11">
    <location>
        <position position="111"/>
    </location>
</feature>
<reference evidence="13 14" key="1">
    <citation type="submission" date="2016-10" db="EMBL/GenBank/DDBJ databases">
        <authorList>
            <person name="Varghese N."/>
            <person name="Submissions S."/>
        </authorList>
    </citation>
    <scope>NUCLEOTIDE SEQUENCE [LARGE SCALE GENOMIC DNA]</scope>
    <source>
        <strain evidence="13 14">DSM 25353</strain>
    </source>
</reference>
<dbReference type="HAMAP" id="MF_00202">
    <property type="entry name" value="Idi"/>
    <property type="match status" value="1"/>
</dbReference>
<evidence type="ECO:0000256" key="11">
    <source>
        <dbReference type="PIRSR" id="PIRSR018427-1"/>
    </source>
</evidence>
<dbReference type="EC" id="5.3.3.2" evidence="3 10"/>
<keyword evidence="8" id="KW-0414">Isoprene biosynthesis</keyword>
<protein>
    <recommendedName>
        <fullName evidence="3 10">Isopentenyl-diphosphate delta-isomerase</fullName>
        <ecNumber evidence="3 10">5.3.3.2</ecNumber>
    </recommendedName>
</protein>
<dbReference type="InterPro" id="IPR011876">
    <property type="entry name" value="IsopentenylPP_isomerase_typ1"/>
</dbReference>
<evidence type="ECO:0000256" key="10">
    <source>
        <dbReference type="NCBIfam" id="TIGR02150"/>
    </source>
</evidence>
<evidence type="ECO:0000256" key="2">
    <source>
        <dbReference type="ARBA" id="ARBA00007579"/>
    </source>
</evidence>
<dbReference type="GO" id="GO:0009240">
    <property type="term" value="P:isopentenyl diphosphate biosynthetic process"/>
    <property type="evidence" value="ECO:0007669"/>
    <property type="project" value="TreeGrafter"/>
</dbReference>
<evidence type="ECO:0000256" key="7">
    <source>
        <dbReference type="ARBA" id="ARBA00023211"/>
    </source>
</evidence>
<dbReference type="GO" id="GO:0004452">
    <property type="term" value="F:isopentenyl-diphosphate delta-isomerase activity"/>
    <property type="evidence" value="ECO:0007669"/>
    <property type="project" value="UniProtKB-UniRule"/>
</dbReference>
<evidence type="ECO:0000256" key="5">
    <source>
        <dbReference type="ARBA" id="ARBA00022723"/>
    </source>
</evidence>
<sequence>MEQVILVDEKDIALGVMEKMEAHKKALLHRAFSVFIFNSRGELLLQQRSVNKYHSGGLWTNTCCSHPRPGEDTLQAATRRLKEEMGFDVPLEKAFTFIYKTEFVNGLSEHEFDHVFVGYYDGQITPNPQEAESYIFQSFSQVAQLLKEEPARFTTWFHIAFPQIRNWWNHRNEI</sequence>
<dbReference type="PROSITE" id="PS51462">
    <property type="entry name" value="NUDIX"/>
    <property type="match status" value="1"/>
</dbReference>
<comment type="caution">
    <text evidence="13">The sequence shown here is derived from an EMBL/GenBank/DDBJ whole genome shotgun (WGS) entry which is preliminary data.</text>
</comment>
<evidence type="ECO:0000256" key="1">
    <source>
        <dbReference type="ARBA" id="ARBA00004826"/>
    </source>
</evidence>
<dbReference type="NCBIfam" id="NF002995">
    <property type="entry name" value="PRK03759.1"/>
    <property type="match status" value="1"/>
</dbReference>
<dbReference type="InterPro" id="IPR015797">
    <property type="entry name" value="NUDIX_hydrolase-like_dom_sf"/>
</dbReference>
<dbReference type="NCBIfam" id="TIGR02150">
    <property type="entry name" value="IPP_isom_1"/>
    <property type="match status" value="1"/>
</dbReference>
<comment type="similarity">
    <text evidence="2">Belongs to the IPP isomerase type 1 family.</text>
</comment>
<dbReference type="GO" id="GO:0046872">
    <property type="term" value="F:metal ion binding"/>
    <property type="evidence" value="ECO:0007669"/>
    <property type="project" value="UniProtKB-KW"/>
</dbReference>
<name>A0A8X8IHM2_9BACT</name>
<organism evidence="13 14">
    <name type="scientific">Hydrobacter penzbergensis</name>
    <dbReference type="NCBI Taxonomy" id="1235997"/>
    <lineage>
        <taxon>Bacteria</taxon>
        <taxon>Pseudomonadati</taxon>
        <taxon>Bacteroidota</taxon>
        <taxon>Chitinophagia</taxon>
        <taxon>Chitinophagales</taxon>
        <taxon>Chitinophagaceae</taxon>
        <taxon>Hydrobacter</taxon>
    </lineage>
</organism>